<keyword evidence="2" id="KW-1185">Reference proteome</keyword>
<dbReference type="VEuPathDB" id="TriTrypDB:ADEAN_000260500"/>
<dbReference type="AlphaFoldDB" id="A0A7G2CAU6"/>
<dbReference type="InterPro" id="IPR011010">
    <property type="entry name" value="DNA_brk_join_enz"/>
</dbReference>
<gene>
    <name evidence="1" type="ORF">ADEAN_000260500</name>
</gene>
<protein>
    <recommendedName>
        <fullName evidence="3">Core-binding (CB) domain-containing protein</fullName>
    </recommendedName>
</protein>
<dbReference type="EMBL" id="LR877148">
    <property type="protein sequence ID" value="CAD2215152.1"/>
    <property type="molecule type" value="Genomic_DNA"/>
</dbReference>
<accession>A0A7G2CAU6</accession>
<evidence type="ECO:0008006" key="3">
    <source>
        <dbReference type="Google" id="ProtNLM"/>
    </source>
</evidence>
<reference evidence="1 2" key="1">
    <citation type="submission" date="2020-08" db="EMBL/GenBank/DDBJ databases">
        <authorList>
            <person name="Newling K."/>
            <person name="Davey J."/>
            <person name="Forrester S."/>
        </authorList>
    </citation>
    <scope>NUCLEOTIDE SEQUENCE [LARGE SCALE GENOMIC DNA]</scope>
    <source>
        <strain evidence="2">Crithidia deanei Carvalho (ATCC PRA-265)</strain>
    </source>
</reference>
<organism evidence="1 2">
    <name type="scientific">Angomonas deanei</name>
    <dbReference type="NCBI Taxonomy" id="59799"/>
    <lineage>
        <taxon>Eukaryota</taxon>
        <taxon>Discoba</taxon>
        <taxon>Euglenozoa</taxon>
        <taxon>Kinetoplastea</taxon>
        <taxon>Metakinetoplastina</taxon>
        <taxon>Trypanosomatida</taxon>
        <taxon>Trypanosomatidae</taxon>
        <taxon>Strigomonadinae</taxon>
        <taxon>Angomonas</taxon>
    </lineage>
</organism>
<dbReference type="GO" id="GO:0003677">
    <property type="term" value="F:DNA binding"/>
    <property type="evidence" value="ECO:0007669"/>
    <property type="project" value="InterPro"/>
</dbReference>
<name>A0A7G2CAU6_9TRYP</name>
<dbReference type="SUPFAM" id="SSF56349">
    <property type="entry name" value="DNA breaking-rejoining enzymes"/>
    <property type="match status" value="1"/>
</dbReference>
<evidence type="ECO:0000313" key="1">
    <source>
        <dbReference type="EMBL" id="CAD2215152.1"/>
    </source>
</evidence>
<evidence type="ECO:0000313" key="2">
    <source>
        <dbReference type="Proteomes" id="UP000515908"/>
    </source>
</evidence>
<sequence length="283" mass="32174">MEQDLIATLQSMWSTATWRQYRSLWTRFQMFAEAMDAPLDMTTASLFIQEMEVSVQTKHTYARNFITIFRKLNLPHTTLTLLDTAFRARGAMQPLRQALPMHRSDVDRIVAAVGGVFANLLLLAWKTASRWDEISRLSKGSILFSSPEEIVLYFGAQTKTTRTKPFRPDLFCVIRGGDTRRLNRFLDQSIIGKTDEQPLFNFPTSKAADILRLYQFTAHSIKRGAIMTVLRKLPEGSPLLNTVPLLGKHAKHWMGVQDITVRYASEMLPIARHLGTGSLTCLL</sequence>
<dbReference type="Proteomes" id="UP000515908">
    <property type="component" value="Chromosome 04"/>
</dbReference>
<proteinExistence type="predicted"/>